<accession>A0A830H9X5</accession>
<proteinExistence type="predicted"/>
<reference evidence="2" key="1">
    <citation type="submission" date="2020-10" db="EMBL/GenBank/DDBJ databases">
        <title>Unveiling of a novel bifunctional photoreceptor, Dualchrome1, isolated from a cosmopolitan green alga.</title>
        <authorList>
            <person name="Suzuki S."/>
            <person name="Kawachi M."/>
        </authorList>
    </citation>
    <scope>NUCLEOTIDE SEQUENCE</scope>
    <source>
        <strain evidence="2">NIES 2893</strain>
    </source>
</reference>
<dbReference type="AlphaFoldDB" id="A0A830H9X5"/>
<evidence type="ECO:0000256" key="1">
    <source>
        <dbReference type="SAM" id="MobiDB-lite"/>
    </source>
</evidence>
<dbReference type="EMBL" id="BNJQ01000002">
    <property type="protein sequence ID" value="GHP01877.1"/>
    <property type="molecule type" value="Genomic_DNA"/>
</dbReference>
<gene>
    <name evidence="2" type="ORF">PPROV_000063400</name>
</gene>
<organism evidence="2 3">
    <name type="scientific">Pycnococcus provasolii</name>
    <dbReference type="NCBI Taxonomy" id="41880"/>
    <lineage>
        <taxon>Eukaryota</taxon>
        <taxon>Viridiplantae</taxon>
        <taxon>Chlorophyta</taxon>
        <taxon>Pseudoscourfieldiophyceae</taxon>
        <taxon>Pseudoscourfieldiales</taxon>
        <taxon>Pycnococcaceae</taxon>
        <taxon>Pycnococcus</taxon>
    </lineage>
</organism>
<feature type="region of interest" description="Disordered" evidence="1">
    <location>
        <begin position="88"/>
        <end position="147"/>
    </location>
</feature>
<comment type="caution">
    <text evidence="2">The sequence shown here is derived from an EMBL/GenBank/DDBJ whole genome shotgun (WGS) entry which is preliminary data.</text>
</comment>
<feature type="compositionally biased region" description="Basic and acidic residues" evidence="1">
    <location>
        <begin position="88"/>
        <end position="102"/>
    </location>
</feature>
<feature type="region of interest" description="Disordered" evidence="1">
    <location>
        <begin position="49"/>
        <end position="73"/>
    </location>
</feature>
<dbReference type="Proteomes" id="UP000660262">
    <property type="component" value="Unassembled WGS sequence"/>
</dbReference>
<sequence length="214" mass="23025">MYILRGRRIQLTPTCRNNRAKLKLSAATPPLSPPLCRTLSSTALGECSWSRAKRGRRPGGGSPWAGAPAQQGQNAVARGWLVVTCEHRNNEREGRGESKRGGGDGGDGGGAHKADADKPESKHAQNTNKDGEKDKKQPLNEFVRRSVPASTKAEAALVQLARARQEWVVVKTQARSCGLPESAIPEPEEETAKALRQAIMDLLNIIASFQSSGL</sequence>
<feature type="compositionally biased region" description="Basic and acidic residues" evidence="1">
    <location>
        <begin position="110"/>
        <end position="144"/>
    </location>
</feature>
<name>A0A830H9X5_9CHLO</name>
<keyword evidence="3" id="KW-1185">Reference proteome</keyword>
<evidence type="ECO:0000313" key="2">
    <source>
        <dbReference type="EMBL" id="GHP01877.1"/>
    </source>
</evidence>
<evidence type="ECO:0000313" key="3">
    <source>
        <dbReference type="Proteomes" id="UP000660262"/>
    </source>
</evidence>
<protein>
    <submittedName>
        <fullName evidence="2">Uncharacterized protein</fullName>
    </submittedName>
</protein>
<feature type="compositionally biased region" description="Low complexity" evidence="1">
    <location>
        <begin position="64"/>
        <end position="73"/>
    </location>
</feature>